<dbReference type="PANTHER" id="PTHR11851">
    <property type="entry name" value="METALLOPROTEASE"/>
    <property type="match status" value="1"/>
</dbReference>
<evidence type="ECO:0000259" key="12">
    <source>
        <dbReference type="Pfam" id="PF05193"/>
    </source>
</evidence>
<feature type="domain" description="Peptidase M16 C-terminal" evidence="12">
    <location>
        <begin position="183"/>
        <end position="362"/>
    </location>
</feature>
<dbReference type="GO" id="GO:0005743">
    <property type="term" value="C:mitochondrial inner membrane"/>
    <property type="evidence" value="ECO:0007669"/>
    <property type="project" value="UniProtKB-SubCell"/>
</dbReference>
<keyword evidence="6" id="KW-0249">Electron transport</keyword>
<evidence type="ECO:0000256" key="10">
    <source>
        <dbReference type="ARBA" id="ARBA00040751"/>
    </source>
</evidence>
<evidence type="ECO:0000256" key="5">
    <source>
        <dbReference type="ARBA" id="ARBA00022946"/>
    </source>
</evidence>
<keyword evidence="8" id="KW-0472">Membrane</keyword>
<dbReference type="FunFam" id="3.30.830.10:FF:000021">
    <property type="entry name" value="Cytochrome b-c1 complex subunit 2"/>
    <property type="match status" value="1"/>
</dbReference>
<feature type="domain" description="Peptidase M16 N-terminal" evidence="11">
    <location>
        <begin position="37"/>
        <end position="176"/>
    </location>
</feature>
<dbReference type="InterPro" id="IPR011765">
    <property type="entry name" value="Pept_M16_N"/>
</dbReference>
<dbReference type="EMBL" id="CP119964">
    <property type="protein sequence ID" value="WFD40641.1"/>
    <property type="molecule type" value="Genomic_DNA"/>
</dbReference>
<dbReference type="Gene3D" id="3.30.830.10">
    <property type="entry name" value="Metalloenzyme, LuxS/M16 peptidase-like"/>
    <property type="match status" value="2"/>
</dbReference>
<evidence type="ECO:0000256" key="2">
    <source>
        <dbReference type="ARBA" id="ARBA00022448"/>
    </source>
</evidence>
<comment type="subcellular location">
    <subcellularLocation>
        <location evidence="1">Mitochondrion inner membrane</location>
        <topology evidence="1">Peripheral membrane protein</topology>
        <orientation evidence="1">Matrix side</orientation>
    </subcellularLocation>
</comment>
<evidence type="ECO:0000256" key="4">
    <source>
        <dbReference type="ARBA" id="ARBA00022792"/>
    </source>
</evidence>
<sequence length="439" mass="45559">MSVPRSSTSVLRSVPAQLRASRTFSTSSPASVPVAALNETAPVVSLTVAARAGPGFETTEGVSHALKNFAFKSTNSRSALRIVREAELNGGVLSASLSKEHLLLTAEFLKGDEDYFAELLAEVVSSTKYCKYEYSEEVIPSIVADVEQASQDPVVRGLESLLATAYRNSGVGASLFVNPAAPVSVDAVRSFAGQALNRANLAVVGSGMSQQALQSLVEAHFSEVPAGEALKPTESKYYGGDFRAPITDSHGHPLPQDHFFLAFEGASRSKGPEVAVLEALLGGEPSVKWSHGASPLARIRQQVEGARAHSFSASFQSTGILGLHVAAPTGKVTDAAKLAVEALKNVASGAPAAEELSRAKANAKFAAASQLEGSRIASHETGAALLLDGAKVSVEEQLAALEGVSATDVSTLAESLLKSKPTAAALGAVKQLPYADELL</sequence>
<dbReference type="InterPro" id="IPR011249">
    <property type="entry name" value="Metalloenz_LuxS/M16"/>
</dbReference>
<keyword evidence="14" id="KW-1185">Reference proteome</keyword>
<keyword evidence="4" id="KW-0999">Mitochondrion inner membrane</keyword>
<evidence type="ECO:0000313" key="13">
    <source>
        <dbReference type="EMBL" id="WFD40641.1"/>
    </source>
</evidence>
<dbReference type="Proteomes" id="UP001217754">
    <property type="component" value="Chromosome 7"/>
</dbReference>
<evidence type="ECO:0000256" key="9">
    <source>
        <dbReference type="ARBA" id="ARBA00038146"/>
    </source>
</evidence>
<dbReference type="GeneID" id="85227280"/>
<evidence type="ECO:0000256" key="1">
    <source>
        <dbReference type="ARBA" id="ARBA00004443"/>
    </source>
</evidence>
<dbReference type="GO" id="GO:0046872">
    <property type="term" value="F:metal ion binding"/>
    <property type="evidence" value="ECO:0007669"/>
    <property type="project" value="InterPro"/>
</dbReference>
<proteinExistence type="inferred from homology"/>
<evidence type="ECO:0000313" key="14">
    <source>
        <dbReference type="Proteomes" id="UP001217754"/>
    </source>
</evidence>
<dbReference type="AlphaFoldDB" id="A0AAF0F0P4"/>
<dbReference type="InterPro" id="IPR007863">
    <property type="entry name" value="Peptidase_M16_C"/>
</dbReference>
<keyword evidence="5" id="KW-0809">Transit peptide</keyword>
<evidence type="ECO:0000256" key="3">
    <source>
        <dbReference type="ARBA" id="ARBA00022660"/>
    </source>
</evidence>
<dbReference type="RefSeq" id="XP_060123538.1">
    <property type="nucleotide sequence ID" value="XM_060267555.1"/>
</dbReference>
<dbReference type="FunFam" id="3.30.830.10:FF:000039">
    <property type="entry name" value="Ubiquinol-cytochrome c reductase core subunit 2"/>
    <property type="match status" value="1"/>
</dbReference>
<organism evidence="13 14">
    <name type="scientific">Malassezia japonica</name>
    <dbReference type="NCBI Taxonomy" id="223818"/>
    <lineage>
        <taxon>Eukaryota</taxon>
        <taxon>Fungi</taxon>
        <taxon>Dikarya</taxon>
        <taxon>Basidiomycota</taxon>
        <taxon>Ustilaginomycotina</taxon>
        <taxon>Malasseziomycetes</taxon>
        <taxon>Malasseziales</taxon>
        <taxon>Malasseziaceae</taxon>
        <taxon>Malassezia</taxon>
    </lineage>
</organism>
<dbReference type="Pfam" id="PF00675">
    <property type="entry name" value="Peptidase_M16"/>
    <property type="match status" value="1"/>
</dbReference>
<evidence type="ECO:0000259" key="11">
    <source>
        <dbReference type="Pfam" id="PF00675"/>
    </source>
</evidence>
<dbReference type="InterPro" id="IPR050361">
    <property type="entry name" value="MPP/UQCRC_Complex"/>
</dbReference>
<dbReference type="PANTHER" id="PTHR11851:SF209">
    <property type="entry name" value="CYTOCHROME B-C1 COMPLEX SUBUNIT 2, MITOCHONDRIAL"/>
    <property type="match status" value="1"/>
</dbReference>
<protein>
    <recommendedName>
        <fullName evidence="10">Cytochrome b-c1 complex subunit 2, mitochondrial</fullName>
    </recommendedName>
</protein>
<dbReference type="SUPFAM" id="SSF63411">
    <property type="entry name" value="LuxS/MPP-like metallohydrolase"/>
    <property type="match status" value="2"/>
</dbReference>
<reference evidence="13" key="1">
    <citation type="submission" date="2023-03" db="EMBL/GenBank/DDBJ databases">
        <title>Mating type loci evolution in Malassezia.</title>
        <authorList>
            <person name="Coelho M.A."/>
        </authorList>
    </citation>
    <scope>NUCLEOTIDE SEQUENCE</scope>
    <source>
        <strain evidence="13">CBS 9431</strain>
    </source>
</reference>
<gene>
    <name evidence="13" type="primary">QCR2</name>
    <name evidence="13" type="ORF">MJAP1_003629</name>
</gene>
<accession>A0AAF0F0P4</accession>
<keyword evidence="7" id="KW-0496">Mitochondrion</keyword>
<keyword evidence="2" id="KW-0813">Transport</keyword>
<evidence type="ECO:0000256" key="8">
    <source>
        <dbReference type="ARBA" id="ARBA00023136"/>
    </source>
</evidence>
<dbReference type="Pfam" id="PF05193">
    <property type="entry name" value="Peptidase_M16_C"/>
    <property type="match status" value="1"/>
</dbReference>
<evidence type="ECO:0000256" key="6">
    <source>
        <dbReference type="ARBA" id="ARBA00022982"/>
    </source>
</evidence>
<name>A0AAF0F0P4_9BASI</name>
<comment type="similarity">
    <text evidence="9">Belongs to the peptidase M16 family. UQCRC2/QCR2 subfamily.</text>
</comment>
<evidence type="ECO:0000256" key="7">
    <source>
        <dbReference type="ARBA" id="ARBA00023128"/>
    </source>
</evidence>
<keyword evidence="3" id="KW-0679">Respiratory chain</keyword>